<keyword evidence="3 6" id="KW-0812">Transmembrane</keyword>
<protein>
    <submittedName>
        <fullName evidence="7">Hydroxymethylpyrimidine transporter CytX</fullName>
    </submittedName>
</protein>
<feature type="transmembrane region" description="Helical" evidence="6">
    <location>
        <begin position="148"/>
        <end position="167"/>
    </location>
</feature>
<dbReference type="Pfam" id="PF02133">
    <property type="entry name" value="Transp_cyt_pur"/>
    <property type="match status" value="1"/>
</dbReference>
<dbReference type="InterPro" id="IPR030191">
    <property type="entry name" value="CodB"/>
</dbReference>
<feature type="transmembrane region" description="Helical" evidence="6">
    <location>
        <begin position="179"/>
        <end position="202"/>
    </location>
</feature>
<feature type="transmembrane region" description="Helical" evidence="6">
    <location>
        <begin position="214"/>
        <end position="239"/>
    </location>
</feature>
<evidence type="ECO:0000256" key="4">
    <source>
        <dbReference type="ARBA" id="ARBA00022989"/>
    </source>
</evidence>
<proteinExistence type="inferred from homology"/>
<dbReference type="EMBL" id="JARVCO010000012">
    <property type="protein sequence ID" value="MDZ8119923.1"/>
    <property type="molecule type" value="Genomic_DNA"/>
</dbReference>
<feature type="transmembrane region" description="Helical" evidence="6">
    <location>
        <begin position="42"/>
        <end position="64"/>
    </location>
</feature>
<dbReference type="InterPro" id="IPR001248">
    <property type="entry name" value="Pur-cyt_permease"/>
</dbReference>
<keyword evidence="8" id="KW-1185">Reference proteome</keyword>
<reference evidence="7 8" key="1">
    <citation type="journal article" date="2024" name="Appl. Environ. Microbiol.">
        <title>Pontiella agarivorans sp. nov., a novel marine anaerobic bacterium capable of degrading macroalgal polysaccharides and fixing nitrogen.</title>
        <authorList>
            <person name="Liu N."/>
            <person name="Kivenson V."/>
            <person name="Peng X."/>
            <person name="Cui Z."/>
            <person name="Lankiewicz T.S."/>
            <person name="Gosselin K.M."/>
            <person name="English C.J."/>
            <person name="Blair E.M."/>
            <person name="O'Malley M.A."/>
            <person name="Valentine D.L."/>
        </authorList>
    </citation>
    <scope>NUCLEOTIDE SEQUENCE [LARGE SCALE GENOMIC DNA]</scope>
    <source>
        <strain evidence="7 8">NLcol2</strain>
    </source>
</reference>
<feature type="transmembrane region" description="Helical" evidence="6">
    <location>
        <begin position="316"/>
        <end position="338"/>
    </location>
</feature>
<evidence type="ECO:0000313" key="8">
    <source>
        <dbReference type="Proteomes" id="UP001290861"/>
    </source>
</evidence>
<dbReference type="RefSeq" id="WP_322609705.1">
    <property type="nucleotide sequence ID" value="NZ_JARVCO010000012.1"/>
</dbReference>
<sequence>MSTEPPKLSSVNLLGIWFGAAVSIAEILTGSFLAPLGLAKGIATILVGHLIGALILFLAGVIGAQKNLTSMESTRLSFGIYGSYGFSLLNIIQLLGWTAIMIASGAAVFDEAATQLFAYSNPTLWSIGIGLFICFWIAVGLKNLAKINAVVVSLLFIFCVVLGFVIFRDAAAMGPLAEGSMSFGGGVELSVAMSLSWLPLIADYTRSARRPIRGTAFGVIGYAVGSSFMFIIGLGAALYSGTSDIGQILMAAGLGIPALFVVFFSTTTTTFLDVLSAGISCTNLFPRAGEKSVALLVCIAGVALALLAPLAQFENFLYFIGSVFAPLYAVLFTDYFILRRADSLTRNLNLKNGLLWLIGFVLYRLLLPYNTPVGTTTVVIILTGIICVLFYKAEQKWLSAKTK</sequence>
<comment type="subcellular location">
    <subcellularLocation>
        <location evidence="1">Membrane</location>
        <topology evidence="1">Multi-pass membrane protein</topology>
    </subcellularLocation>
</comment>
<gene>
    <name evidence="7" type="primary">cytX</name>
    <name evidence="7" type="ORF">P9H32_14935</name>
</gene>
<feature type="transmembrane region" description="Helical" evidence="6">
    <location>
        <begin position="245"/>
        <end position="272"/>
    </location>
</feature>
<dbReference type="PANTHER" id="PTHR30569">
    <property type="entry name" value="CYTOSINE TRANSPORTER CODB"/>
    <property type="match status" value="1"/>
</dbReference>
<keyword evidence="4 6" id="KW-1133">Transmembrane helix</keyword>
<feature type="transmembrane region" description="Helical" evidence="6">
    <location>
        <begin position="76"/>
        <end position="103"/>
    </location>
</feature>
<comment type="caution">
    <text evidence="7">The sequence shown here is derived from an EMBL/GenBank/DDBJ whole genome shotgun (WGS) entry which is preliminary data.</text>
</comment>
<dbReference type="Gene3D" id="1.10.4160.10">
    <property type="entry name" value="Hydantoin permease"/>
    <property type="match status" value="1"/>
</dbReference>
<feature type="transmembrane region" description="Helical" evidence="6">
    <location>
        <begin position="293"/>
        <end position="310"/>
    </location>
</feature>
<evidence type="ECO:0000256" key="3">
    <source>
        <dbReference type="ARBA" id="ARBA00022692"/>
    </source>
</evidence>
<comment type="similarity">
    <text evidence="2">Belongs to the purine-cytosine permease (2.A.39) family.</text>
</comment>
<evidence type="ECO:0000256" key="5">
    <source>
        <dbReference type="ARBA" id="ARBA00023136"/>
    </source>
</evidence>
<dbReference type="PANTHER" id="PTHR30569:SF0">
    <property type="entry name" value="CYTOSINE PERMEASE"/>
    <property type="match status" value="1"/>
</dbReference>
<evidence type="ECO:0000256" key="6">
    <source>
        <dbReference type="SAM" id="Phobius"/>
    </source>
</evidence>
<accession>A0ABU5N0G1</accession>
<keyword evidence="5 6" id="KW-0472">Membrane</keyword>
<evidence type="ECO:0000256" key="2">
    <source>
        <dbReference type="ARBA" id="ARBA00008974"/>
    </source>
</evidence>
<dbReference type="InterPro" id="IPR012732">
    <property type="entry name" value="Thia_CytX"/>
</dbReference>
<evidence type="ECO:0000313" key="7">
    <source>
        <dbReference type="EMBL" id="MDZ8119923.1"/>
    </source>
</evidence>
<name>A0ABU5N0G1_9BACT</name>
<feature type="transmembrane region" description="Helical" evidence="6">
    <location>
        <begin position="373"/>
        <end position="391"/>
    </location>
</feature>
<feature type="transmembrane region" description="Helical" evidence="6">
    <location>
        <begin position="123"/>
        <end position="141"/>
    </location>
</feature>
<dbReference type="Proteomes" id="UP001290861">
    <property type="component" value="Unassembled WGS sequence"/>
</dbReference>
<feature type="transmembrane region" description="Helical" evidence="6">
    <location>
        <begin position="350"/>
        <end position="367"/>
    </location>
</feature>
<organism evidence="7 8">
    <name type="scientific">Pontiella agarivorans</name>
    <dbReference type="NCBI Taxonomy" id="3038953"/>
    <lineage>
        <taxon>Bacteria</taxon>
        <taxon>Pseudomonadati</taxon>
        <taxon>Kiritimatiellota</taxon>
        <taxon>Kiritimatiellia</taxon>
        <taxon>Kiritimatiellales</taxon>
        <taxon>Pontiellaceae</taxon>
        <taxon>Pontiella</taxon>
    </lineage>
</organism>
<feature type="transmembrane region" description="Helical" evidence="6">
    <location>
        <begin position="12"/>
        <end position="36"/>
    </location>
</feature>
<dbReference type="NCBIfam" id="TIGR02358">
    <property type="entry name" value="thia_cytX"/>
    <property type="match status" value="1"/>
</dbReference>
<evidence type="ECO:0000256" key="1">
    <source>
        <dbReference type="ARBA" id="ARBA00004141"/>
    </source>
</evidence>